<keyword evidence="2" id="KW-0274">FAD</keyword>
<protein>
    <submittedName>
        <fullName evidence="4">FAD/FMN-containing dehydrogenase</fullName>
    </submittedName>
</protein>
<dbReference type="InterPro" id="IPR016164">
    <property type="entry name" value="FAD-linked_Oxase-like_C"/>
</dbReference>
<dbReference type="Pfam" id="PF01565">
    <property type="entry name" value="FAD_binding_4"/>
    <property type="match status" value="1"/>
</dbReference>
<sequence>MEKEGKVSERVALKFFLPSLSLGLGKQAMIKQDQASLMNLSLSLRLGLMPALLLSVSSCSLYDGACVLGRMALERRTLLPIPEAGCTDVSRLHELHQPARVLKLSSNPDSAEQELREFLREAQVKKAHVSIAGARHSMGGQTLGQSGCYTVDMLGLDDIGPVFAEGSRRWVTVEAGARWKDIVPELRKQGYAPKIMQSNSDFSVGGSLSVNCHGWQHNSEPIASTVKSIRVMTADGRLLLCSREKEKELFSLVLGGYGLFGVILEATLEVIPDSYYQAESQRVPPAQYVKTFESMTQAEWDGMAYGRISVAPSSFLEDSVVSVLRPVPPPLKSERSLVPASWLLSVKRGVFRNAVGSDRGKDFRWAMETRYGETGGGILRRSDILSEPASLYGNRDPKATEILHEYFVPKERLADFLETMKGIHREGDCPDLLNITVRNVKTDRITHLRYARQEVFGLVMLFHQHCGSTEDEQQMIRYTQRMIDAVLACGGTFYLPYRLHARLDQFDQAYPNARTFFALKRQYDPHELFQNQLYQRYAR</sequence>
<evidence type="ECO:0000259" key="3">
    <source>
        <dbReference type="PROSITE" id="PS51387"/>
    </source>
</evidence>
<dbReference type="STRING" id="48467.SAMN02745166_03124"/>
<proteinExistence type="predicted"/>
<reference evidence="5" key="1">
    <citation type="submission" date="2017-02" db="EMBL/GenBank/DDBJ databases">
        <authorList>
            <person name="Varghese N."/>
            <person name="Submissions S."/>
        </authorList>
    </citation>
    <scope>NUCLEOTIDE SEQUENCE [LARGE SCALE GENOMIC DNA]</scope>
    <source>
        <strain evidence="5">ATCC 700200</strain>
    </source>
</reference>
<dbReference type="PROSITE" id="PS51387">
    <property type="entry name" value="FAD_PCMH"/>
    <property type="match status" value="1"/>
</dbReference>
<dbReference type="AlphaFoldDB" id="A0A1T4YET5"/>
<dbReference type="Gene3D" id="3.30.465.10">
    <property type="match status" value="1"/>
</dbReference>
<dbReference type="InterPro" id="IPR016166">
    <property type="entry name" value="FAD-bd_PCMH"/>
</dbReference>
<name>A0A1T4YET5_9BACT</name>
<dbReference type="Proteomes" id="UP000190774">
    <property type="component" value="Unassembled WGS sequence"/>
</dbReference>
<keyword evidence="5" id="KW-1185">Reference proteome</keyword>
<dbReference type="GO" id="GO:0071949">
    <property type="term" value="F:FAD binding"/>
    <property type="evidence" value="ECO:0007669"/>
    <property type="project" value="InterPro"/>
</dbReference>
<dbReference type="PANTHER" id="PTHR43762">
    <property type="entry name" value="L-GULONOLACTONE OXIDASE"/>
    <property type="match status" value="1"/>
</dbReference>
<dbReference type="InterPro" id="IPR036318">
    <property type="entry name" value="FAD-bd_PCMH-like_sf"/>
</dbReference>
<dbReference type="InterPro" id="IPR006094">
    <property type="entry name" value="Oxid_FAD_bind_N"/>
</dbReference>
<evidence type="ECO:0000256" key="1">
    <source>
        <dbReference type="ARBA" id="ARBA00022630"/>
    </source>
</evidence>
<dbReference type="PANTHER" id="PTHR43762:SF1">
    <property type="entry name" value="D-ARABINONO-1,4-LACTONE OXIDASE"/>
    <property type="match status" value="1"/>
</dbReference>
<accession>A0A1T4YET5</accession>
<feature type="domain" description="FAD-binding PCMH-type" evidence="3">
    <location>
        <begin position="94"/>
        <end position="273"/>
    </location>
</feature>
<organism evidence="4 5">
    <name type="scientific">Prosthecobacter debontii</name>
    <dbReference type="NCBI Taxonomy" id="48467"/>
    <lineage>
        <taxon>Bacteria</taxon>
        <taxon>Pseudomonadati</taxon>
        <taxon>Verrucomicrobiota</taxon>
        <taxon>Verrucomicrobiia</taxon>
        <taxon>Verrucomicrobiales</taxon>
        <taxon>Verrucomicrobiaceae</taxon>
        <taxon>Prosthecobacter</taxon>
    </lineage>
</organism>
<evidence type="ECO:0000313" key="5">
    <source>
        <dbReference type="Proteomes" id="UP000190774"/>
    </source>
</evidence>
<dbReference type="SUPFAM" id="SSF56176">
    <property type="entry name" value="FAD-binding/transporter-associated domain-like"/>
    <property type="match status" value="1"/>
</dbReference>
<evidence type="ECO:0000256" key="2">
    <source>
        <dbReference type="ARBA" id="ARBA00022827"/>
    </source>
</evidence>
<evidence type="ECO:0000313" key="4">
    <source>
        <dbReference type="EMBL" id="SKB00347.1"/>
    </source>
</evidence>
<dbReference type="InterPro" id="IPR016169">
    <property type="entry name" value="FAD-bd_PCMH_sub2"/>
</dbReference>
<dbReference type="InterPro" id="IPR010031">
    <property type="entry name" value="FAD_lactone_oxidase-like"/>
</dbReference>
<dbReference type="EMBL" id="FUYE01000010">
    <property type="protein sequence ID" value="SKB00347.1"/>
    <property type="molecule type" value="Genomic_DNA"/>
</dbReference>
<dbReference type="SUPFAM" id="SSF55103">
    <property type="entry name" value="FAD-linked oxidases, C-terminal domain"/>
    <property type="match status" value="1"/>
</dbReference>
<dbReference type="GO" id="GO:0016899">
    <property type="term" value="F:oxidoreductase activity, acting on the CH-OH group of donors, oxygen as acceptor"/>
    <property type="evidence" value="ECO:0007669"/>
    <property type="project" value="InterPro"/>
</dbReference>
<keyword evidence="1" id="KW-0285">Flavoprotein</keyword>
<dbReference type="OrthoDB" id="9768764at2"/>
<gene>
    <name evidence="4" type="ORF">SAMN02745166_03124</name>
</gene>